<proteinExistence type="predicted"/>
<feature type="transmembrane region" description="Helical" evidence="1">
    <location>
        <begin position="104"/>
        <end position="125"/>
    </location>
</feature>
<reference evidence="2 3" key="1">
    <citation type="journal article" date="2022" name="Evol. Bioinform. Online">
        <title>Draft Genome Sequence of Oceanobacillus jordanicus Strain GSFE11, a Halotolerant Plant Growth-Promoting Bacterial Endophyte Isolated From the Jordan Valley.</title>
        <authorList>
            <person name="Alhindi T."/>
            <person name="Albdaiwi R."/>
        </authorList>
    </citation>
    <scope>NUCLEOTIDE SEQUENCE [LARGE SCALE GENOMIC DNA]</scope>
    <source>
        <strain evidence="2 3">GSFE11</strain>
    </source>
</reference>
<keyword evidence="1" id="KW-0812">Transmembrane</keyword>
<evidence type="ECO:0000313" key="3">
    <source>
        <dbReference type="Proteomes" id="UP001199631"/>
    </source>
</evidence>
<evidence type="ECO:0000313" key="2">
    <source>
        <dbReference type="EMBL" id="MCG3419407.1"/>
    </source>
</evidence>
<sequence>MLLIDKLKIINPAAGTIVMAIGIFLFSAMDAFGLQEGLRIVLVVAFFMLGMVIYTLLTVQIFRKGFFYPFIHNPVNSFLVGSWIAGIAIICDVVMKYFPKFDFITQLIAVINSAIWICFVILCIYQFKQLFKKYHVYTIHGVLLLSAVATQSVVILWFQAFSRVPLPLVVFMISLGFSFYVVGVVFISLRYLKNSWTLADDWANTNCILHGALSITGLALVFSQLLSSSFMTAFWVIVFIIFIFVEGIEIGRAISRITKYGWKKGIFTYHISQWSRNFTFGMFYAFTLALHSALSEGSLLYRLQSVFLQVWALVVLGLLVVEIVLWLGTRFQREKLLEKSSV</sequence>
<feature type="transmembrane region" description="Helical" evidence="1">
    <location>
        <begin position="274"/>
        <end position="294"/>
    </location>
</feature>
<feature type="transmembrane region" description="Helical" evidence="1">
    <location>
        <begin position="306"/>
        <end position="327"/>
    </location>
</feature>
<keyword evidence="1" id="KW-1133">Transmembrane helix</keyword>
<evidence type="ECO:0008006" key="4">
    <source>
        <dbReference type="Google" id="ProtNLM"/>
    </source>
</evidence>
<keyword evidence="1" id="KW-0472">Membrane</keyword>
<dbReference type="AlphaFoldDB" id="A0AAW5B574"/>
<dbReference type="Proteomes" id="UP001199631">
    <property type="component" value="Unassembled WGS sequence"/>
</dbReference>
<feature type="transmembrane region" description="Helical" evidence="1">
    <location>
        <begin position="207"/>
        <end position="226"/>
    </location>
</feature>
<feature type="transmembrane region" description="Helical" evidence="1">
    <location>
        <begin position="232"/>
        <end position="254"/>
    </location>
</feature>
<accession>A0AAW5B574</accession>
<dbReference type="EMBL" id="JAIFZM010000007">
    <property type="protein sequence ID" value="MCG3419407.1"/>
    <property type="molecule type" value="Genomic_DNA"/>
</dbReference>
<dbReference type="RefSeq" id="WP_238019647.1">
    <property type="nucleotide sequence ID" value="NZ_JAIFZM010000007.1"/>
</dbReference>
<feature type="transmembrane region" description="Helical" evidence="1">
    <location>
        <begin position="137"/>
        <end position="158"/>
    </location>
</feature>
<name>A0AAW5B574_9BACI</name>
<dbReference type="Gene3D" id="1.50.10.150">
    <property type="entry name" value="Voltage-dependent anion channel"/>
    <property type="match status" value="1"/>
</dbReference>
<feature type="transmembrane region" description="Helical" evidence="1">
    <location>
        <begin position="12"/>
        <end position="32"/>
    </location>
</feature>
<feature type="transmembrane region" description="Helical" evidence="1">
    <location>
        <begin position="78"/>
        <end position="98"/>
    </location>
</feature>
<gene>
    <name evidence="2" type="ORF">K3T81_09600</name>
</gene>
<organism evidence="2 3">
    <name type="scientific">Oceanobacillus jordanicus</name>
    <dbReference type="NCBI Taxonomy" id="2867266"/>
    <lineage>
        <taxon>Bacteria</taxon>
        <taxon>Bacillati</taxon>
        <taxon>Bacillota</taxon>
        <taxon>Bacilli</taxon>
        <taxon>Bacillales</taxon>
        <taxon>Bacillaceae</taxon>
        <taxon>Oceanobacillus</taxon>
    </lineage>
</organism>
<feature type="transmembrane region" description="Helical" evidence="1">
    <location>
        <begin position="38"/>
        <end position="57"/>
    </location>
</feature>
<feature type="transmembrane region" description="Helical" evidence="1">
    <location>
        <begin position="164"/>
        <end position="187"/>
    </location>
</feature>
<comment type="caution">
    <text evidence="2">The sequence shown here is derived from an EMBL/GenBank/DDBJ whole genome shotgun (WGS) entry which is preliminary data.</text>
</comment>
<protein>
    <recommendedName>
        <fullName evidence="4">Voltage-dependent anion channel</fullName>
    </recommendedName>
</protein>
<evidence type="ECO:0000256" key="1">
    <source>
        <dbReference type="SAM" id="Phobius"/>
    </source>
</evidence>
<keyword evidence="3" id="KW-1185">Reference proteome</keyword>
<dbReference type="InterPro" id="IPR038665">
    <property type="entry name" value="Voltage-dep_anion_channel_sf"/>
</dbReference>